<feature type="region of interest" description="Disordered" evidence="1">
    <location>
        <begin position="1"/>
        <end position="22"/>
    </location>
</feature>
<evidence type="ECO:0000256" key="1">
    <source>
        <dbReference type="SAM" id="MobiDB-lite"/>
    </source>
</evidence>
<keyword evidence="3" id="KW-1185">Reference proteome</keyword>
<comment type="caution">
    <text evidence="2">The sequence shown here is derived from an EMBL/GenBank/DDBJ whole genome shotgun (WGS) entry which is preliminary data.</text>
</comment>
<dbReference type="AlphaFoldDB" id="A0A9N9P2R2"/>
<evidence type="ECO:0000313" key="2">
    <source>
        <dbReference type="EMBL" id="CAG8797366.1"/>
    </source>
</evidence>
<dbReference type="EMBL" id="CAJVPY010032079">
    <property type="protein sequence ID" value="CAG8797366.1"/>
    <property type="molecule type" value="Genomic_DNA"/>
</dbReference>
<feature type="compositionally biased region" description="Polar residues" evidence="1">
    <location>
        <begin position="1"/>
        <end position="12"/>
    </location>
</feature>
<reference evidence="2" key="1">
    <citation type="submission" date="2021-06" db="EMBL/GenBank/DDBJ databases">
        <authorList>
            <person name="Kallberg Y."/>
            <person name="Tangrot J."/>
            <person name="Rosling A."/>
        </authorList>
    </citation>
    <scope>NUCLEOTIDE SEQUENCE</scope>
    <source>
        <strain evidence="2">MA453B</strain>
    </source>
</reference>
<name>A0A9N9P2R2_9GLOM</name>
<protein>
    <submittedName>
        <fullName evidence="2">3242_t:CDS:1</fullName>
    </submittedName>
</protein>
<gene>
    <name evidence="2" type="ORF">DERYTH_LOCUS22666</name>
</gene>
<dbReference type="OrthoDB" id="10505201at2759"/>
<organism evidence="2 3">
    <name type="scientific">Dentiscutata erythropus</name>
    <dbReference type="NCBI Taxonomy" id="1348616"/>
    <lineage>
        <taxon>Eukaryota</taxon>
        <taxon>Fungi</taxon>
        <taxon>Fungi incertae sedis</taxon>
        <taxon>Mucoromycota</taxon>
        <taxon>Glomeromycotina</taxon>
        <taxon>Glomeromycetes</taxon>
        <taxon>Diversisporales</taxon>
        <taxon>Gigasporaceae</taxon>
        <taxon>Dentiscutata</taxon>
    </lineage>
</organism>
<evidence type="ECO:0000313" key="3">
    <source>
        <dbReference type="Proteomes" id="UP000789405"/>
    </source>
</evidence>
<feature type="non-terminal residue" evidence="2">
    <location>
        <position position="121"/>
    </location>
</feature>
<feature type="non-terminal residue" evidence="2">
    <location>
        <position position="1"/>
    </location>
</feature>
<accession>A0A9N9P2R2</accession>
<sequence length="121" mass="13441">LSLPTSLTFDPTSSISSPASSEVLDPVSLEIPDFISPIPDLSDENIHETPIHDYLEELEDSTRVCEVCPNILGIKEPGKWSPGTSLSTISRHFESKYPSLYRDFKQKNAKVTHSSYSTTDK</sequence>
<dbReference type="Proteomes" id="UP000789405">
    <property type="component" value="Unassembled WGS sequence"/>
</dbReference>
<proteinExistence type="predicted"/>